<keyword evidence="2" id="KW-1185">Reference proteome</keyword>
<protein>
    <submittedName>
        <fullName evidence="1">Uncharacterized protein</fullName>
    </submittedName>
</protein>
<dbReference type="Proteomes" id="UP001218188">
    <property type="component" value="Unassembled WGS sequence"/>
</dbReference>
<reference evidence="1" key="1">
    <citation type="submission" date="2023-03" db="EMBL/GenBank/DDBJ databases">
        <title>Massive genome expansion in bonnet fungi (Mycena s.s.) driven by repeated elements and novel gene families across ecological guilds.</title>
        <authorList>
            <consortium name="Lawrence Berkeley National Laboratory"/>
            <person name="Harder C.B."/>
            <person name="Miyauchi S."/>
            <person name="Viragh M."/>
            <person name="Kuo A."/>
            <person name="Thoen E."/>
            <person name="Andreopoulos B."/>
            <person name="Lu D."/>
            <person name="Skrede I."/>
            <person name="Drula E."/>
            <person name="Henrissat B."/>
            <person name="Morin E."/>
            <person name="Kohler A."/>
            <person name="Barry K."/>
            <person name="LaButti K."/>
            <person name="Morin E."/>
            <person name="Salamov A."/>
            <person name="Lipzen A."/>
            <person name="Mereny Z."/>
            <person name="Hegedus B."/>
            <person name="Baldrian P."/>
            <person name="Stursova M."/>
            <person name="Weitz H."/>
            <person name="Taylor A."/>
            <person name="Grigoriev I.V."/>
            <person name="Nagy L.G."/>
            <person name="Martin F."/>
            <person name="Kauserud H."/>
        </authorList>
    </citation>
    <scope>NUCLEOTIDE SEQUENCE</scope>
    <source>
        <strain evidence="1">CBHHK200</strain>
    </source>
</reference>
<gene>
    <name evidence="1" type="ORF">C8F04DRAFT_1192859</name>
</gene>
<evidence type="ECO:0000313" key="1">
    <source>
        <dbReference type="EMBL" id="KAJ7024002.1"/>
    </source>
</evidence>
<name>A0AAD6SB57_9AGAR</name>
<proteinExistence type="predicted"/>
<dbReference type="EMBL" id="JARJCM010000177">
    <property type="protein sequence ID" value="KAJ7024002.1"/>
    <property type="molecule type" value="Genomic_DNA"/>
</dbReference>
<accession>A0AAD6SB57</accession>
<sequence length="347" mass="38421">MPHSTQDHGPRSANTVDAAAFSLRPPPPNRKFNEVVVSPVVSPAQRLVGVVHPILSFGRWADTSVPESEPEERILCSADGVRDLWKHEVTWSRLQTLVRSSMYILRAKGFLRSPFLLRVGLSLYFIFGRSSAACQIARHIWTTPTTAFTDSGKAPMNCKARAHAQYTLYLRAGAHQDLDFGLTFRKQERCLIPSRSNNGSRFPFPSFARWLTLSRHVFGSLDKSADDSSSQEDSSSSDVSAILALKATRNTTSSKSAFAAAYVLMSASKVSQYFESPASDLDQTLDCFIDLLALLLSMSALVAHLPVLILSPQGYFVRVVMLPIWFRCPPVFVTQVSIWLLNVLVGL</sequence>
<dbReference type="AlphaFoldDB" id="A0AAD6SB57"/>
<comment type="caution">
    <text evidence="1">The sequence shown here is derived from an EMBL/GenBank/DDBJ whole genome shotgun (WGS) entry which is preliminary data.</text>
</comment>
<evidence type="ECO:0000313" key="2">
    <source>
        <dbReference type="Proteomes" id="UP001218188"/>
    </source>
</evidence>
<organism evidence="1 2">
    <name type="scientific">Mycena alexandri</name>
    <dbReference type="NCBI Taxonomy" id="1745969"/>
    <lineage>
        <taxon>Eukaryota</taxon>
        <taxon>Fungi</taxon>
        <taxon>Dikarya</taxon>
        <taxon>Basidiomycota</taxon>
        <taxon>Agaricomycotina</taxon>
        <taxon>Agaricomycetes</taxon>
        <taxon>Agaricomycetidae</taxon>
        <taxon>Agaricales</taxon>
        <taxon>Marasmiineae</taxon>
        <taxon>Mycenaceae</taxon>
        <taxon>Mycena</taxon>
    </lineage>
</organism>